<dbReference type="InterPro" id="IPR051908">
    <property type="entry name" value="Ribosomal_N-acetyltransferase"/>
</dbReference>
<comment type="caution">
    <text evidence="3">The sequence shown here is derived from an EMBL/GenBank/DDBJ whole genome shotgun (WGS) entry which is preliminary data.</text>
</comment>
<keyword evidence="4" id="KW-1185">Reference proteome</keyword>
<sequence length="248" mass="27723">MTSLNEFGQQVGREVPGWEPRPAPVPVTLEGRYVRVVPLDSVHYSDLFEAVCGPDDGPLWTYRQIARPTSLAGLWMHLAAAVDAPDQVPFTLVPLEGERAGRASGIASFTRIDPRTGQVEVAGVLYSQSLQRTRAATEAISLLMRHAFEDLGYRRFEWKCDSLNEPSRRAATRLGFTHEGRFRNHMVTQGRNRDTDWFSVTDEEWPQVRAAHDAWLDPANFDDEGRQRTSLAAPRSQGVGGLRPPGSR</sequence>
<dbReference type="InterPro" id="IPR000182">
    <property type="entry name" value="GNAT_dom"/>
</dbReference>
<feature type="region of interest" description="Disordered" evidence="1">
    <location>
        <begin position="1"/>
        <end position="22"/>
    </location>
</feature>
<evidence type="ECO:0000313" key="4">
    <source>
        <dbReference type="Proteomes" id="UP000321793"/>
    </source>
</evidence>
<dbReference type="PANTHER" id="PTHR43441">
    <property type="entry name" value="RIBOSOMAL-PROTEIN-SERINE ACETYLTRANSFERASE"/>
    <property type="match status" value="1"/>
</dbReference>
<feature type="region of interest" description="Disordered" evidence="1">
    <location>
        <begin position="216"/>
        <end position="248"/>
    </location>
</feature>
<dbReference type="FunFam" id="3.40.630.30:FF:000047">
    <property type="entry name" value="Acetyltransferase, GNAT family"/>
    <property type="match status" value="1"/>
</dbReference>
<evidence type="ECO:0000259" key="2">
    <source>
        <dbReference type="PROSITE" id="PS51186"/>
    </source>
</evidence>
<gene>
    <name evidence="3" type="ORF">KLO01_18740</name>
</gene>
<dbReference type="Pfam" id="PF13302">
    <property type="entry name" value="Acetyltransf_3"/>
    <property type="match status" value="1"/>
</dbReference>
<keyword evidence="3" id="KW-0808">Transferase</keyword>
<evidence type="ECO:0000256" key="1">
    <source>
        <dbReference type="SAM" id="MobiDB-lite"/>
    </source>
</evidence>
<dbReference type="GO" id="GO:1990189">
    <property type="term" value="F:protein N-terminal-serine acetyltransferase activity"/>
    <property type="evidence" value="ECO:0007669"/>
    <property type="project" value="TreeGrafter"/>
</dbReference>
<dbReference type="EMBL" id="BKBA01000008">
    <property type="protein sequence ID" value="GEQ13827.1"/>
    <property type="molecule type" value="Genomic_DNA"/>
</dbReference>
<dbReference type="SUPFAM" id="SSF55729">
    <property type="entry name" value="Acyl-CoA N-acyltransferases (Nat)"/>
    <property type="match status" value="1"/>
</dbReference>
<dbReference type="InterPro" id="IPR016181">
    <property type="entry name" value="Acyl_CoA_acyltransferase"/>
</dbReference>
<proteinExistence type="predicted"/>
<name>A0A512T0U5_9MICO</name>
<dbReference type="OrthoDB" id="9795199at2"/>
<dbReference type="GO" id="GO:0008999">
    <property type="term" value="F:protein-N-terminal-alanine acetyltransferase activity"/>
    <property type="evidence" value="ECO:0007669"/>
    <property type="project" value="TreeGrafter"/>
</dbReference>
<dbReference type="Proteomes" id="UP000321793">
    <property type="component" value="Unassembled WGS sequence"/>
</dbReference>
<dbReference type="PANTHER" id="PTHR43441:SF2">
    <property type="entry name" value="FAMILY ACETYLTRANSFERASE, PUTATIVE (AFU_ORTHOLOGUE AFUA_7G00850)-RELATED"/>
    <property type="match status" value="1"/>
</dbReference>
<organism evidence="3 4">
    <name type="scientific">Knoellia locipacati</name>
    <dbReference type="NCBI Taxonomy" id="882824"/>
    <lineage>
        <taxon>Bacteria</taxon>
        <taxon>Bacillati</taxon>
        <taxon>Actinomycetota</taxon>
        <taxon>Actinomycetes</taxon>
        <taxon>Micrococcales</taxon>
        <taxon>Intrasporangiaceae</taxon>
        <taxon>Knoellia</taxon>
    </lineage>
</organism>
<feature type="compositionally biased region" description="Gly residues" evidence="1">
    <location>
        <begin position="238"/>
        <end position="248"/>
    </location>
</feature>
<feature type="domain" description="N-acetyltransferase" evidence="2">
    <location>
        <begin position="42"/>
        <end position="203"/>
    </location>
</feature>
<evidence type="ECO:0000313" key="3">
    <source>
        <dbReference type="EMBL" id="GEQ13827.1"/>
    </source>
</evidence>
<reference evidence="3 4" key="1">
    <citation type="submission" date="2019-07" db="EMBL/GenBank/DDBJ databases">
        <title>Whole genome shotgun sequence of Knoellia locipacati NBRC 109775.</title>
        <authorList>
            <person name="Hosoyama A."/>
            <person name="Uohara A."/>
            <person name="Ohji S."/>
            <person name="Ichikawa N."/>
        </authorList>
    </citation>
    <scope>NUCLEOTIDE SEQUENCE [LARGE SCALE GENOMIC DNA]</scope>
    <source>
        <strain evidence="3 4">NBRC 109775</strain>
    </source>
</reference>
<accession>A0A512T0U5</accession>
<protein>
    <submittedName>
        <fullName evidence="3">N-acetyltransferase</fullName>
    </submittedName>
</protein>
<dbReference type="RefSeq" id="WP_147064395.1">
    <property type="nucleotide sequence ID" value="NZ_BAABDN010000001.1"/>
</dbReference>
<dbReference type="AlphaFoldDB" id="A0A512T0U5"/>
<dbReference type="Gene3D" id="3.40.630.30">
    <property type="match status" value="1"/>
</dbReference>
<dbReference type="PROSITE" id="PS51186">
    <property type="entry name" value="GNAT"/>
    <property type="match status" value="1"/>
</dbReference>